<evidence type="ECO:0000313" key="3">
    <source>
        <dbReference type="EMBL" id="THG98177.1"/>
    </source>
</evidence>
<dbReference type="InterPro" id="IPR008266">
    <property type="entry name" value="Tyr_kinase_AS"/>
</dbReference>
<dbReference type="InterPro" id="IPR040976">
    <property type="entry name" value="Pkinase_fungal"/>
</dbReference>
<feature type="compositionally biased region" description="Pro residues" evidence="1">
    <location>
        <begin position="800"/>
        <end position="812"/>
    </location>
</feature>
<accession>A0A4S4KKG4</accession>
<dbReference type="InterPro" id="IPR011009">
    <property type="entry name" value="Kinase-like_dom_sf"/>
</dbReference>
<dbReference type="Proteomes" id="UP000308199">
    <property type="component" value="Unassembled WGS sequence"/>
</dbReference>
<dbReference type="OrthoDB" id="2692985at2759"/>
<dbReference type="GO" id="GO:0004672">
    <property type="term" value="F:protein kinase activity"/>
    <property type="evidence" value="ECO:0007669"/>
    <property type="project" value="InterPro"/>
</dbReference>
<dbReference type="PANTHER" id="PTHR38248:SF2">
    <property type="entry name" value="FUNK1 11"/>
    <property type="match status" value="1"/>
</dbReference>
<dbReference type="PANTHER" id="PTHR38248">
    <property type="entry name" value="FUNK1 6"/>
    <property type="match status" value="1"/>
</dbReference>
<name>A0A4S4KKG4_9AGAM</name>
<keyword evidence="4" id="KW-1185">Reference proteome</keyword>
<proteinExistence type="predicted"/>
<dbReference type="AlphaFoldDB" id="A0A4S4KKG4"/>
<feature type="compositionally biased region" description="Basic residues" evidence="1">
    <location>
        <begin position="815"/>
        <end position="832"/>
    </location>
</feature>
<sequence>LSTNTMAIGRRNRKAAAVNFVRSVSAPSPSLNTIVEDELDTYRGVERARYIQTTISTRKRDLIEDFERYYLRDGKDHKSYVWYAFKTKRIVEIEESKTVFDMYKPIVRLLTKISVLVSKGKQGKVLAFIATGDNDCLSSTTRASLRPDIVAIWVDRAEAVQIANGTVSMRKIYGHEVVSLVEIKKLTEERPTNIQTGTYLNSIPRDLPNMAGMLLSQWGRKQMRIYWSDPSGIVHSSPYKYKDPQFWKVLFNFVRTLINPLPSLPTRDQTMAININDPLPPTWNIKTSKKLYDTSMLFGACAHTKQTCVFWDKDARRVIKDIWQDDSSISAESDHLNALNGVPGNVQLDYSEIVTRDEKGGMEELFTSDQHSGSASFCTSRDRRVPLRVKHRYVLKSSGDPLSKRTNVRQVLVAIYDSIQGHQLAYNKRHILHRDISRNNILINVKHHDSKFEDLPEAKFIRQVLNPSDPSVKEEGIVIDWDSAIDMKALNKSSLFSKPKGIQIGTRMFVSVAVATGEVRKTVKKVYFPELSGRARELYDQAYGKEKYEKYRDAVNNAVPKYEITGEEKLLFLNAAHHDMESFYWVLVYELLAAWPEGEDKCLSSVANNLLTILLEHEFNSETRHFEYEQEDWENLLHPSLKIVAVMMFKIQEYFSTEWAYWANIPGDHCHEAVKVIMLQTIVELDEAGDPIALRPESRRPERRLDIDQYSSYWYANAKASQPRPRRKRSFAEVDNADMGESSQKKAKWSGSADASGLSSRATLESSAGNTGVVQSRSVKMQVDCKVEPESASRLLVVDPAPPAPPAPPPTNPKVQRRSTRIRLQAKGKKEA</sequence>
<reference evidence="3 4" key="1">
    <citation type="submission" date="2019-02" db="EMBL/GenBank/DDBJ databases">
        <title>Genome sequencing of the rare red list fungi Phellinidium pouzarii.</title>
        <authorList>
            <person name="Buettner E."/>
            <person name="Kellner H."/>
        </authorList>
    </citation>
    <scope>NUCLEOTIDE SEQUENCE [LARGE SCALE GENOMIC DNA]</scope>
    <source>
        <strain evidence="3 4">DSM 108285</strain>
    </source>
</reference>
<dbReference type="SUPFAM" id="SSF56112">
    <property type="entry name" value="Protein kinase-like (PK-like)"/>
    <property type="match status" value="1"/>
</dbReference>
<dbReference type="PROSITE" id="PS00109">
    <property type="entry name" value="PROTEIN_KINASE_TYR"/>
    <property type="match status" value="1"/>
</dbReference>
<feature type="non-terminal residue" evidence="3">
    <location>
        <position position="1"/>
    </location>
</feature>
<comment type="caution">
    <text evidence="3">The sequence shown here is derived from an EMBL/GenBank/DDBJ whole genome shotgun (WGS) entry which is preliminary data.</text>
</comment>
<feature type="compositionally biased region" description="Polar residues" evidence="1">
    <location>
        <begin position="757"/>
        <end position="779"/>
    </location>
</feature>
<feature type="region of interest" description="Disordered" evidence="1">
    <location>
        <begin position="718"/>
        <end position="832"/>
    </location>
</feature>
<gene>
    <name evidence="3" type="ORF">EW145_g7472</name>
</gene>
<organism evidence="3 4">
    <name type="scientific">Phellinidium pouzarii</name>
    <dbReference type="NCBI Taxonomy" id="167371"/>
    <lineage>
        <taxon>Eukaryota</taxon>
        <taxon>Fungi</taxon>
        <taxon>Dikarya</taxon>
        <taxon>Basidiomycota</taxon>
        <taxon>Agaricomycotina</taxon>
        <taxon>Agaricomycetes</taxon>
        <taxon>Hymenochaetales</taxon>
        <taxon>Hymenochaetaceae</taxon>
        <taxon>Phellinidium</taxon>
    </lineage>
</organism>
<evidence type="ECO:0000256" key="1">
    <source>
        <dbReference type="SAM" id="MobiDB-lite"/>
    </source>
</evidence>
<feature type="domain" description="Fungal-type protein kinase" evidence="2">
    <location>
        <begin position="221"/>
        <end position="589"/>
    </location>
</feature>
<evidence type="ECO:0000313" key="4">
    <source>
        <dbReference type="Proteomes" id="UP000308199"/>
    </source>
</evidence>
<evidence type="ECO:0000259" key="2">
    <source>
        <dbReference type="Pfam" id="PF17667"/>
    </source>
</evidence>
<dbReference type="Pfam" id="PF17667">
    <property type="entry name" value="Pkinase_fungal"/>
    <property type="match status" value="1"/>
</dbReference>
<dbReference type="EMBL" id="SGPK01000753">
    <property type="protein sequence ID" value="THG98177.1"/>
    <property type="molecule type" value="Genomic_DNA"/>
</dbReference>
<protein>
    <recommendedName>
        <fullName evidence="2">Fungal-type protein kinase domain-containing protein</fullName>
    </recommendedName>
</protein>